<sequence>MYTLYGIKNCDTIKKTRSWLNEHHVIYRFHDYQVDGLTPGTLQNFIACLGWTPLLNTRGTTWRRLSETERAEIRDAASAHSLMLQEPAIIKRPILESSNGALLLGFNIEQYRHFLKHS</sequence>
<dbReference type="Proteomes" id="UP000216438">
    <property type="component" value="Chromosome"/>
</dbReference>
<reference evidence="3 4" key="2">
    <citation type="submission" date="2017-09" db="EMBL/GenBank/DDBJ databases">
        <title>The genome of whitefly Bemisia tabaci, a global crop pest, provides novel insights into virus transmission, host adaptation and insecticide resistance.</title>
        <authorList>
            <person name="Kaur N."/>
            <person name="Kliot A."/>
            <person name="Pinheiro P.V."/>
            <person name="Luan J."/>
            <person name="Zheng Y."/>
            <person name="Liu W."/>
            <person name="Sun H."/>
            <person name="Yang X."/>
            <person name="Xu Y."/>
            <person name="Luo Y."/>
            <person name="Kruse A."/>
            <person name="Fisher T.W."/>
            <person name="Nelson D.R."/>
            <person name="Elimelech M."/>
            <person name="MacCoss M."/>
            <person name="Johnson R."/>
            <person name="Cohen E."/>
            <person name="Hunter W.B."/>
            <person name="Brown J.K."/>
            <person name="Jander G."/>
            <person name="Cilia M."/>
            <person name="Douglas A.E."/>
            <person name="Ghanim M."/>
            <person name="Simmons A.M."/>
            <person name="Wintermantel W.M."/>
            <person name="Ling K.-S."/>
            <person name="Fei Z."/>
        </authorList>
    </citation>
    <scope>NUCLEOTIDE SEQUENCE [LARGE SCALE GENOMIC DNA]</scope>
    <source>
        <strain evidence="3 4">MEAM1</strain>
    </source>
</reference>
<dbReference type="NCBIfam" id="TIGR01617">
    <property type="entry name" value="arsC_related"/>
    <property type="match status" value="1"/>
</dbReference>
<dbReference type="InterPro" id="IPR006504">
    <property type="entry name" value="Tscrpt_reg_Spx/MgsR"/>
</dbReference>
<evidence type="ECO:0000313" key="4">
    <source>
        <dbReference type="Proteomes" id="UP000216438"/>
    </source>
</evidence>
<dbReference type="EMBL" id="CP016303">
    <property type="protein sequence ID" value="ASX26266.1"/>
    <property type="molecule type" value="Genomic_DNA"/>
</dbReference>
<dbReference type="PANTHER" id="PTHR30041:SF8">
    <property type="entry name" value="PROTEIN YFFB"/>
    <property type="match status" value="1"/>
</dbReference>
<proteinExistence type="inferred from homology"/>
<reference evidence="4" key="1">
    <citation type="submission" date="2016-06" db="EMBL/GenBank/DDBJ databases">
        <authorList>
            <person name="Chen W."/>
            <person name="Hasegawa D.K."/>
        </authorList>
    </citation>
    <scope>NUCLEOTIDE SEQUENCE [LARGE SCALE GENOMIC DNA]</scope>
    <source>
        <strain evidence="4">MEAM1</strain>
    </source>
</reference>
<accession>A0A249DXI5</accession>
<dbReference type="NCBIfam" id="NF008107">
    <property type="entry name" value="PRK10853.1"/>
    <property type="match status" value="1"/>
</dbReference>
<organism evidence="3 4">
    <name type="scientific">Candidatus Hamiltonella defensa</name>
    <name type="common">Bemisia tabaci</name>
    <dbReference type="NCBI Taxonomy" id="672795"/>
    <lineage>
        <taxon>Bacteria</taxon>
        <taxon>Pseudomonadati</taxon>
        <taxon>Pseudomonadota</taxon>
        <taxon>Gammaproteobacteria</taxon>
        <taxon>Enterobacterales</taxon>
        <taxon>Enterobacteriaceae</taxon>
        <taxon>aphid secondary symbionts</taxon>
        <taxon>Candidatus Williamhamiltonella</taxon>
    </lineage>
</organism>
<evidence type="ECO:0000256" key="1">
    <source>
        <dbReference type="ARBA" id="ARBA00007198"/>
    </source>
</evidence>
<protein>
    <submittedName>
        <fullName evidence="3">ArsC family reductase</fullName>
    </submittedName>
</protein>
<dbReference type="SUPFAM" id="SSF52833">
    <property type="entry name" value="Thioredoxin-like"/>
    <property type="match status" value="1"/>
</dbReference>
<dbReference type="Gene3D" id="3.40.30.10">
    <property type="entry name" value="Glutaredoxin"/>
    <property type="match status" value="1"/>
</dbReference>
<dbReference type="RefSeq" id="WP_016857602.1">
    <property type="nucleotide sequence ID" value="NZ_CP016303.1"/>
</dbReference>
<dbReference type="InterPro" id="IPR006660">
    <property type="entry name" value="Arsenate_reductase-like"/>
</dbReference>
<evidence type="ECO:0000256" key="2">
    <source>
        <dbReference type="PROSITE-ProRule" id="PRU01282"/>
    </source>
</evidence>
<dbReference type="PROSITE" id="PS51353">
    <property type="entry name" value="ARSC"/>
    <property type="match status" value="1"/>
</dbReference>
<dbReference type="CDD" id="cd03035">
    <property type="entry name" value="ArsC_Yffb"/>
    <property type="match status" value="1"/>
</dbReference>
<dbReference type="InterPro" id="IPR036249">
    <property type="entry name" value="Thioredoxin-like_sf"/>
</dbReference>
<comment type="similarity">
    <text evidence="1 2">Belongs to the ArsC family.</text>
</comment>
<dbReference type="PANTHER" id="PTHR30041">
    <property type="entry name" value="ARSENATE REDUCTASE"/>
    <property type="match status" value="1"/>
</dbReference>
<name>A0A249DXI5_9ENTR</name>
<dbReference type="OrthoDB" id="9803749at2"/>
<dbReference type="AlphaFoldDB" id="A0A249DXI5"/>
<gene>
    <name evidence="3" type="ORF">BA171_04030</name>
</gene>
<dbReference type="Pfam" id="PF03960">
    <property type="entry name" value="ArsC"/>
    <property type="match status" value="1"/>
</dbReference>
<evidence type="ECO:0000313" key="3">
    <source>
        <dbReference type="EMBL" id="ASX26266.1"/>
    </source>
</evidence>